<comment type="caution">
    <text evidence="3">The sequence shown here is derived from an EMBL/GenBank/DDBJ whole genome shotgun (WGS) entry which is preliminary data.</text>
</comment>
<gene>
    <name evidence="3" type="ORF">GCM10025864_41360</name>
</gene>
<keyword evidence="2" id="KW-1133">Transmembrane helix</keyword>
<keyword evidence="2" id="KW-0812">Transmembrane</keyword>
<dbReference type="Proteomes" id="UP001157091">
    <property type="component" value="Unassembled WGS sequence"/>
</dbReference>
<evidence type="ECO:0000256" key="2">
    <source>
        <dbReference type="SAM" id="Phobius"/>
    </source>
</evidence>
<dbReference type="InterPro" id="IPR001872">
    <property type="entry name" value="Peptidase_A8"/>
</dbReference>
<feature type="compositionally biased region" description="Acidic residues" evidence="1">
    <location>
        <begin position="60"/>
        <end position="70"/>
    </location>
</feature>
<protein>
    <recommendedName>
        <fullName evidence="5">Signal peptidase II</fullName>
    </recommendedName>
</protein>
<accession>A0ABQ6I7I6</accession>
<organism evidence="3 4">
    <name type="scientific">Luteimicrobium album</name>
    <dbReference type="NCBI Taxonomy" id="1054550"/>
    <lineage>
        <taxon>Bacteria</taxon>
        <taxon>Bacillati</taxon>
        <taxon>Actinomycetota</taxon>
        <taxon>Actinomycetes</taxon>
        <taxon>Micrococcales</taxon>
        <taxon>Luteimicrobium</taxon>
    </lineage>
</organism>
<name>A0ABQ6I7I6_9MICO</name>
<reference evidence="4" key="1">
    <citation type="journal article" date="2019" name="Int. J. Syst. Evol. Microbiol.">
        <title>The Global Catalogue of Microorganisms (GCM) 10K type strain sequencing project: providing services to taxonomists for standard genome sequencing and annotation.</title>
        <authorList>
            <consortium name="The Broad Institute Genomics Platform"/>
            <consortium name="The Broad Institute Genome Sequencing Center for Infectious Disease"/>
            <person name="Wu L."/>
            <person name="Ma J."/>
        </authorList>
    </citation>
    <scope>NUCLEOTIDE SEQUENCE [LARGE SCALE GENOMIC DNA]</scope>
    <source>
        <strain evidence="4">NBRC 106348</strain>
    </source>
</reference>
<keyword evidence="2" id="KW-0472">Membrane</keyword>
<evidence type="ECO:0000313" key="4">
    <source>
        <dbReference type="Proteomes" id="UP001157091"/>
    </source>
</evidence>
<keyword evidence="4" id="KW-1185">Reference proteome</keyword>
<proteinExistence type="predicted"/>
<feature type="region of interest" description="Disordered" evidence="1">
    <location>
        <begin position="51"/>
        <end position="70"/>
    </location>
</feature>
<dbReference type="Pfam" id="PF01252">
    <property type="entry name" value="Peptidase_A8"/>
    <property type="match status" value="1"/>
</dbReference>
<evidence type="ECO:0000313" key="3">
    <source>
        <dbReference type="EMBL" id="GMA26377.1"/>
    </source>
</evidence>
<evidence type="ECO:0008006" key="5">
    <source>
        <dbReference type="Google" id="ProtNLM"/>
    </source>
</evidence>
<sequence>MARGYVVDFIGYGDWFVGNVADIAIVVAAVLIALLALRGIGMDGRPIADDAAAAPRHEADDESAESPEGR</sequence>
<dbReference type="EMBL" id="BSUK01000001">
    <property type="protein sequence ID" value="GMA26377.1"/>
    <property type="molecule type" value="Genomic_DNA"/>
</dbReference>
<evidence type="ECO:0000256" key="1">
    <source>
        <dbReference type="SAM" id="MobiDB-lite"/>
    </source>
</evidence>
<dbReference type="RefSeq" id="WP_284294685.1">
    <property type="nucleotide sequence ID" value="NZ_BSUK01000001.1"/>
</dbReference>
<feature type="transmembrane region" description="Helical" evidence="2">
    <location>
        <begin position="15"/>
        <end position="37"/>
    </location>
</feature>